<feature type="signal peptide" evidence="14">
    <location>
        <begin position="1"/>
        <end position="25"/>
    </location>
</feature>
<evidence type="ECO:0000256" key="2">
    <source>
        <dbReference type="ARBA" id="ARBA00011073"/>
    </source>
</evidence>
<feature type="active site" description="Charge relay system" evidence="10">
    <location>
        <position position="65"/>
    </location>
</feature>
<dbReference type="InterPro" id="IPR023834">
    <property type="entry name" value="T7SS_pept_S8A_mycosin"/>
</dbReference>
<dbReference type="PANTHER" id="PTHR43399:SF4">
    <property type="entry name" value="CELL WALL-ASSOCIATED PROTEASE"/>
    <property type="match status" value="1"/>
</dbReference>
<dbReference type="InterPro" id="IPR022398">
    <property type="entry name" value="Peptidase_S8_His-AS"/>
</dbReference>
<feature type="active site" description="Charge relay system" evidence="10">
    <location>
        <position position="259"/>
    </location>
</feature>
<feature type="active site" description="Charge relay system" evidence="10">
    <location>
        <position position="102"/>
    </location>
</feature>
<evidence type="ECO:0000256" key="4">
    <source>
        <dbReference type="ARBA" id="ARBA00022670"/>
    </source>
</evidence>
<dbReference type="SUPFAM" id="SSF52743">
    <property type="entry name" value="Subtilisin-like"/>
    <property type="match status" value="1"/>
</dbReference>
<gene>
    <name evidence="16" type="ORF">GTS_50850</name>
</gene>
<evidence type="ECO:0000256" key="13">
    <source>
        <dbReference type="SAM" id="Phobius"/>
    </source>
</evidence>
<evidence type="ECO:0000256" key="3">
    <source>
        <dbReference type="ARBA" id="ARBA00022475"/>
    </source>
</evidence>
<dbReference type="InterPro" id="IPR051048">
    <property type="entry name" value="Peptidase_S8/S53_subtilisin"/>
</dbReference>
<feature type="chain" id="PRO_5039544185" evidence="14">
    <location>
        <begin position="26"/>
        <end position="380"/>
    </location>
</feature>
<comment type="subcellular location">
    <subcellularLocation>
        <location evidence="1">Cell membrane</location>
        <topology evidence="1">Single-pass membrane protein</topology>
    </subcellularLocation>
</comment>
<dbReference type="Gene3D" id="3.40.50.200">
    <property type="entry name" value="Peptidase S8/S53 domain"/>
    <property type="match status" value="1"/>
</dbReference>
<evidence type="ECO:0000256" key="6">
    <source>
        <dbReference type="ARBA" id="ARBA00022801"/>
    </source>
</evidence>
<dbReference type="InterPro" id="IPR015500">
    <property type="entry name" value="Peptidase_S8_subtilisin-rel"/>
</dbReference>
<evidence type="ECO:0000313" key="17">
    <source>
        <dbReference type="Proteomes" id="UP000298860"/>
    </source>
</evidence>
<dbReference type="PROSITE" id="PS00137">
    <property type="entry name" value="SUBTILASE_HIS"/>
    <property type="match status" value="1"/>
</dbReference>
<keyword evidence="6 10" id="KW-0378">Hydrolase</keyword>
<dbReference type="InterPro" id="IPR000209">
    <property type="entry name" value="Peptidase_S8/S53_dom"/>
</dbReference>
<evidence type="ECO:0000256" key="12">
    <source>
        <dbReference type="SAM" id="MobiDB-lite"/>
    </source>
</evidence>
<organism evidence="16 17">
    <name type="scientific">Gandjariella thermophila</name>
    <dbReference type="NCBI Taxonomy" id="1931992"/>
    <lineage>
        <taxon>Bacteria</taxon>
        <taxon>Bacillati</taxon>
        <taxon>Actinomycetota</taxon>
        <taxon>Actinomycetes</taxon>
        <taxon>Pseudonocardiales</taxon>
        <taxon>Pseudonocardiaceae</taxon>
        <taxon>Gandjariella</taxon>
    </lineage>
</organism>
<accession>A0A4D4JDG7</accession>
<evidence type="ECO:0000256" key="10">
    <source>
        <dbReference type="PROSITE-ProRule" id="PRU01240"/>
    </source>
</evidence>
<keyword evidence="9 13" id="KW-0472">Membrane</keyword>
<dbReference type="GO" id="GO:0006508">
    <property type="term" value="P:proteolysis"/>
    <property type="evidence" value="ECO:0007669"/>
    <property type="project" value="UniProtKB-KW"/>
</dbReference>
<dbReference type="Proteomes" id="UP000298860">
    <property type="component" value="Unassembled WGS sequence"/>
</dbReference>
<evidence type="ECO:0000256" key="1">
    <source>
        <dbReference type="ARBA" id="ARBA00004162"/>
    </source>
</evidence>
<dbReference type="InterPro" id="IPR023828">
    <property type="entry name" value="Peptidase_S8_Ser-AS"/>
</dbReference>
<feature type="domain" description="Peptidase S8/S53" evidence="15">
    <location>
        <begin position="56"/>
        <end position="307"/>
    </location>
</feature>
<dbReference type="PANTHER" id="PTHR43399">
    <property type="entry name" value="SUBTILISIN-RELATED"/>
    <property type="match status" value="1"/>
</dbReference>
<keyword evidence="8 13" id="KW-1133">Transmembrane helix</keyword>
<evidence type="ECO:0000256" key="7">
    <source>
        <dbReference type="ARBA" id="ARBA00022825"/>
    </source>
</evidence>
<keyword evidence="5 13" id="KW-0812">Transmembrane</keyword>
<evidence type="ECO:0000256" key="5">
    <source>
        <dbReference type="ARBA" id="ARBA00022692"/>
    </source>
</evidence>
<keyword evidence="17" id="KW-1185">Reference proteome</keyword>
<keyword evidence="14" id="KW-0732">Signal</keyword>
<evidence type="ECO:0000256" key="11">
    <source>
        <dbReference type="RuleBase" id="RU003355"/>
    </source>
</evidence>
<dbReference type="NCBIfam" id="TIGR03921">
    <property type="entry name" value="T7SS_mycosin"/>
    <property type="match status" value="1"/>
</dbReference>
<evidence type="ECO:0000256" key="8">
    <source>
        <dbReference type="ARBA" id="ARBA00022989"/>
    </source>
</evidence>
<comment type="similarity">
    <text evidence="2 10 11">Belongs to the peptidase S8 family.</text>
</comment>
<dbReference type="Pfam" id="PF00082">
    <property type="entry name" value="Peptidase_S8"/>
    <property type="match status" value="1"/>
</dbReference>
<reference evidence="17" key="1">
    <citation type="submission" date="2019-04" db="EMBL/GenBank/DDBJ databases">
        <title>Draft genome sequence of Pseudonocardiaceae bacterium SL3-2-4.</title>
        <authorList>
            <person name="Ningsih F."/>
            <person name="Yokota A."/>
            <person name="Sakai Y."/>
            <person name="Nanatani K."/>
            <person name="Yabe S."/>
            <person name="Oetari A."/>
            <person name="Sjamsuridzal W."/>
        </authorList>
    </citation>
    <scope>NUCLEOTIDE SEQUENCE [LARGE SCALE GENOMIC DNA]</scope>
    <source>
        <strain evidence="17">SL3-2-4</strain>
    </source>
</reference>
<evidence type="ECO:0000256" key="9">
    <source>
        <dbReference type="ARBA" id="ARBA00023136"/>
    </source>
</evidence>
<protein>
    <submittedName>
        <fullName evidence="16">Type VII secretion-associated serine protease</fullName>
    </submittedName>
</protein>
<dbReference type="GO" id="GO:0005886">
    <property type="term" value="C:plasma membrane"/>
    <property type="evidence" value="ECO:0007669"/>
    <property type="project" value="UniProtKB-SubCell"/>
</dbReference>
<name>A0A4D4JDG7_9PSEU</name>
<sequence length="380" mass="39049">MTSPTHGFARLIGAACVVFGLSVVAATPAQGATRSEEWPLDSAHFRADDVWQHSQGNSITVAVLDTGVDARHPDLAGQVIAGTGFVGITGDTGQTDLSGDSHGTSIAGIISGTGKADNGSGMMGLAPGSRIMPVRVSLNGTAEPVALAKGIIYAADQQANVINISIGTTTPDPIIRSAVNYALGKGSIIVAAAGNSGDQGNPPTYPASFPGVVSVTAVDTSGRFWPRSESGPQTTLAAPGVDIFSANDHGGYLYGDGTSYAAPYVAATAALIWSQHRQLTAGQVIAQLIATANHKGDQPHDNEYGYGLINPLRALTTPPTQQTRSNPLLTAPPPAGPTSSGLEWLVPTIVGSIAVLVAITTLTIRRRRRAHATSKKRPAR</sequence>
<evidence type="ECO:0000313" key="16">
    <source>
        <dbReference type="EMBL" id="GDY33452.1"/>
    </source>
</evidence>
<dbReference type="PROSITE" id="PS00136">
    <property type="entry name" value="SUBTILASE_ASP"/>
    <property type="match status" value="1"/>
</dbReference>
<feature type="region of interest" description="Disordered" evidence="12">
    <location>
        <begin position="316"/>
        <end position="336"/>
    </location>
</feature>
<dbReference type="OrthoDB" id="5240330at2"/>
<dbReference type="AlphaFoldDB" id="A0A4D4JDG7"/>
<keyword evidence="3" id="KW-1003">Cell membrane</keyword>
<keyword evidence="4 10" id="KW-0645">Protease</keyword>
<dbReference type="EMBL" id="BJFL01000043">
    <property type="protein sequence ID" value="GDY33452.1"/>
    <property type="molecule type" value="Genomic_DNA"/>
</dbReference>
<feature type="compositionally biased region" description="Polar residues" evidence="12">
    <location>
        <begin position="317"/>
        <end position="326"/>
    </location>
</feature>
<dbReference type="PROSITE" id="PS00138">
    <property type="entry name" value="SUBTILASE_SER"/>
    <property type="match status" value="1"/>
</dbReference>
<evidence type="ECO:0000256" key="14">
    <source>
        <dbReference type="SAM" id="SignalP"/>
    </source>
</evidence>
<dbReference type="GO" id="GO:0004252">
    <property type="term" value="F:serine-type endopeptidase activity"/>
    <property type="evidence" value="ECO:0007669"/>
    <property type="project" value="UniProtKB-UniRule"/>
</dbReference>
<dbReference type="RefSeq" id="WP_137816397.1">
    <property type="nucleotide sequence ID" value="NZ_BJFL01000043.1"/>
</dbReference>
<dbReference type="InterPro" id="IPR036852">
    <property type="entry name" value="Peptidase_S8/S53_dom_sf"/>
</dbReference>
<proteinExistence type="inferred from homology"/>
<dbReference type="PRINTS" id="PR00723">
    <property type="entry name" value="SUBTILISIN"/>
</dbReference>
<comment type="caution">
    <text evidence="16">The sequence shown here is derived from an EMBL/GenBank/DDBJ whole genome shotgun (WGS) entry which is preliminary data.</text>
</comment>
<dbReference type="PROSITE" id="PS51892">
    <property type="entry name" value="SUBTILASE"/>
    <property type="match status" value="1"/>
</dbReference>
<keyword evidence="7 10" id="KW-0720">Serine protease</keyword>
<feature type="transmembrane region" description="Helical" evidence="13">
    <location>
        <begin position="344"/>
        <end position="364"/>
    </location>
</feature>
<dbReference type="InterPro" id="IPR023827">
    <property type="entry name" value="Peptidase_S8_Asp-AS"/>
</dbReference>
<evidence type="ECO:0000259" key="15">
    <source>
        <dbReference type="Pfam" id="PF00082"/>
    </source>
</evidence>